<evidence type="ECO:0000259" key="2">
    <source>
        <dbReference type="PROSITE" id="PS50943"/>
    </source>
</evidence>
<evidence type="ECO:0000313" key="3">
    <source>
        <dbReference type="EMBL" id="ROL79071.1"/>
    </source>
</evidence>
<keyword evidence="1" id="KW-0238">DNA-binding</keyword>
<dbReference type="RefSeq" id="WP_123564546.1">
    <property type="nucleotide sequence ID" value="NZ_MOAM01000004.1"/>
</dbReference>
<dbReference type="InterPro" id="IPR010982">
    <property type="entry name" value="Lambda_DNA-bd_dom_sf"/>
</dbReference>
<dbReference type="EMBL" id="MOAM01000004">
    <property type="protein sequence ID" value="ROL79071.1"/>
    <property type="molecule type" value="Genomic_DNA"/>
</dbReference>
<dbReference type="PROSITE" id="PS50943">
    <property type="entry name" value="HTH_CROC1"/>
    <property type="match status" value="1"/>
</dbReference>
<dbReference type="AlphaFoldDB" id="A0A423E0Z4"/>
<evidence type="ECO:0000313" key="4">
    <source>
        <dbReference type="Proteomes" id="UP000285286"/>
    </source>
</evidence>
<sequence>MCKSAMRPVHPGEVLREDFQSELGVSVAALARALGVSASAINAVLSRRRGVSADMALRLAICLDTTPEFWLNPQTAFDLRTAELNHGDEIHRQVQRLVACA</sequence>
<dbReference type="CDD" id="cd00093">
    <property type="entry name" value="HTH_XRE"/>
    <property type="match status" value="1"/>
</dbReference>
<dbReference type="InterPro" id="IPR013430">
    <property type="entry name" value="Toxin_antidote_HigA"/>
</dbReference>
<dbReference type="NCBIfam" id="TIGR02607">
    <property type="entry name" value="antidote_HigA"/>
    <property type="match status" value="1"/>
</dbReference>
<accession>A0A423E0Z4</accession>
<dbReference type="PANTHER" id="PTHR36924">
    <property type="entry name" value="ANTITOXIN HIGA-1"/>
    <property type="match status" value="1"/>
</dbReference>
<dbReference type="GO" id="GO:0003677">
    <property type="term" value="F:DNA binding"/>
    <property type="evidence" value="ECO:0007669"/>
    <property type="project" value="UniProtKB-KW"/>
</dbReference>
<dbReference type="InterPro" id="IPR001387">
    <property type="entry name" value="Cro/C1-type_HTH"/>
</dbReference>
<dbReference type="Pfam" id="PF01381">
    <property type="entry name" value="HTH_3"/>
    <property type="match status" value="1"/>
</dbReference>
<keyword evidence="4" id="KW-1185">Reference proteome</keyword>
<comment type="caution">
    <text evidence="3">The sequence shown here is derived from an EMBL/GenBank/DDBJ whole genome shotgun (WGS) entry which is preliminary data.</text>
</comment>
<organism evidence="3 4">
    <name type="scientific">Pseudomonas vranovensis</name>
    <dbReference type="NCBI Taxonomy" id="321661"/>
    <lineage>
        <taxon>Bacteria</taxon>
        <taxon>Pseudomonadati</taxon>
        <taxon>Pseudomonadota</taxon>
        <taxon>Gammaproteobacteria</taxon>
        <taxon>Pseudomonadales</taxon>
        <taxon>Pseudomonadaceae</taxon>
        <taxon>Pseudomonas</taxon>
    </lineage>
</organism>
<reference evidence="3 4" key="1">
    <citation type="submission" date="2016-10" db="EMBL/GenBank/DDBJ databases">
        <title>Comparative genome analysis of multiple Pseudomonas spp. focuses on biocontrol and plant growth promoting traits.</title>
        <authorList>
            <person name="Tao X.-Y."/>
            <person name="Taylor C.G."/>
        </authorList>
    </citation>
    <scope>NUCLEOTIDE SEQUENCE [LARGE SCALE GENOMIC DNA]</scope>
    <source>
        <strain evidence="3 4">15D11</strain>
    </source>
</reference>
<evidence type="ECO:0000256" key="1">
    <source>
        <dbReference type="ARBA" id="ARBA00023125"/>
    </source>
</evidence>
<name>A0A423E0Z4_9PSED</name>
<dbReference type="PANTHER" id="PTHR36924:SF1">
    <property type="entry name" value="ANTITOXIN HIGA-1"/>
    <property type="match status" value="1"/>
</dbReference>
<dbReference type="Gene3D" id="1.10.260.40">
    <property type="entry name" value="lambda repressor-like DNA-binding domains"/>
    <property type="match status" value="1"/>
</dbReference>
<proteinExistence type="predicted"/>
<protein>
    <submittedName>
        <fullName evidence="3">Addiction module antidote protein, HigA family</fullName>
    </submittedName>
</protein>
<dbReference type="SUPFAM" id="SSF47413">
    <property type="entry name" value="lambda repressor-like DNA-binding domains"/>
    <property type="match status" value="1"/>
</dbReference>
<dbReference type="SMART" id="SM00530">
    <property type="entry name" value="HTH_XRE"/>
    <property type="match status" value="1"/>
</dbReference>
<feature type="domain" description="HTH cro/C1-type" evidence="2">
    <location>
        <begin position="22"/>
        <end position="70"/>
    </location>
</feature>
<gene>
    <name evidence="3" type="ORF">BHU25_00535</name>
</gene>
<dbReference type="Proteomes" id="UP000285286">
    <property type="component" value="Unassembled WGS sequence"/>
</dbReference>